<dbReference type="PANTHER" id="PTHR33490">
    <property type="entry name" value="BLR5614 PROTEIN-RELATED"/>
    <property type="match status" value="1"/>
</dbReference>
<keyword evidence="1" id="KW-0732">Signal</keyword>
<dbReference type="SUPFAM" id="SSF54001">
    <property type="entry name" value="Cysteine proteinases"/>
    <property type="match status" value="1"/>
</dbReference>
<reference evidence="3" key="1">
    <citation type="submission" date="2020-12" db="EMBL/GenBank/DDBJ databases">
        <title>Clostridium thailandense sp. nov., a novel acetogenic bacterium isolated from peat land soil in Thailand.</title>
        <authorList>
            <person name="Chaikitkaew S."/>
            <person name="Birkeland N.K."/>
        </authorList>
    </citation>
    <scope>NUCLEOTIDE SEQUENCE</scope>
    <source>
        <strain evidence="3">DSM 17425</strain>
    </source>
</reference>
<evidence type="ECO:0000259" key="2">
    <source>
        <dbReference type="SMART" id="SM00460"/>
    </source>
</evidence>
<feature type="chain" id="PRO_5039695282" evidence="1">
    <location>
        <begin position="30"/>
        <end position="290"/>
    </location>
</feature>
<dbReference type="EMBL" id="JAEEGB010000014">
    <property type="protein sequence ID" value="MBI6873623.1"/>
    <property type="molecule type" value="Genomic_DNA"/>
</dbReference>
<dbReference type="InterPro" id="IPR002931">
    <property type="entry name" value="Transglutaminase-like"/>
</dbReference>
<gene>
    <name evidence="3" type="ORF">I6U51_13025</name>
</gene>
<feature type="domain" description="Transglutaminase-like" evidence="2">
    <location>
        <begin position="206"/>
        <end position="264"/>
    </location>
</feature>
<comment type="caution">
    <text evidence="3">The sequence shown here is derived from an EMBL/GenBank/DDBJ whole genome shotgun (WGS) entry which is preliminary data.</text>
</comment>
<dbReference type="RefSeq" id="WP_211143046.1">
    <property type="nucleotide sequence ID" value="NZ_JAEEGB010000014.1"/>
</dbReference>
<dbReference type="Proteomes" id="UP000622687">
    <property type="component" value="Unassembled WGS sequence"/>
</dbReference>
<proteinExistence type="predicted"/>
<dbReference type="SMART" id="SM00460">
    <property type="entry name" value="TGc"/>
    <property type="match status" value="1"/>
</dbReference>
<evidence type="ECO:0000313" key="4">
    <source>
        <dbReference type="Proteomes" id="UP000622687"/>
    </source>
</evidence>
<accession>A0A934HZJ2</accession>
<dbReference type="InterPro" id="IPR038765">
    <property type="entry name" value="Papain-like_cys_pep_sf"/>
</dbReference>
<evidence type="ECO:0000256" key="1">
    <source>
        <dbReference type="SAM" id="SignalP"/>
    </source>
</evidence>
<feature type="signal peptide" evidence="1">
    <location>
        <begin position="1"/>
        <end position="29"/>
    </location>
</feature>
<protein>
    <submittedName>
        <fullName evidence="3">Transglutaminase domain-containing protein</fullName>
    </submittedName>
</protein>
<dbReference type="AlphaFoldDB" id="A0A934HZJ2"/>
<keyword evidence="4" id="KW-1185">Reference proteome</keyword>
<dbReference type="Gene3D" id="3.10.620.30">
    <property type="match status" value="1"/>
</dbReference>
<dbReference type="Pfam" id="PF01841">
    <property type="entry name" value="Transglut_core"/>
    <property type="match status" value="1"/>
</dbReference>
<organism evidence="3 4">
    <name type="scientific">Clostridium aciditolerans</name>
    <dbReference type="NCBI Taxonomy" id="339861"/>
    <lineage>
        <taxon>Bacteria</taxon>
        <taxon>Bacillati</taxon>
        <taxon>Bacillota</taxon>
        <taxon>Clostridia</taxon>
        <taxon>Eubacteriales</taxon>
        <taxon>Clostridiaceae</taxon>
        <taxon>Clostridium</taxon>
    </lineage>
</organism>
<sequence length="290" mass="32480">MYKKLGKIAFFLIFSLGLVSFGTKVQAQANNISSNNNKTNLLSANTAMSTSLQLNKDYVGDGYVQVRYSNSSDKRMKVSVKKDDRVYYYDFDGKGQYENYPLQMGNGKYIVTLLQNTQGKEYVEVEKWNIDAEIKDSSSVYSISNKVVNFDKAVETVSKAAALTEGISSDDKKVEVIYNYLISNVKYDYDKLNAVQAGYLPDIDSTVNSGKGICYDFSATFAGMLRSVGVPTKVVMGYSNNTKGYHAWNEVYLNGKWLVVDTSADSQAKEAGAKFSMYKISDNYQKEKEY</sequence>
<evidence type="ECO:0000313" key="3">
    <source>
        <dbReference type="EMBL" id="MBI6873623.1"/>
    </source>
</evidence>
<name>A0A934HZJ2_9CLOT</name>